<accession>A0A7S2EIY6</accession>
<reference evidence="2" key="1">
    <citation type="submission" date="2021-01" db="EMBL/GenBank/DDBJ databases">
        <authorList>
            <person name="Corre E."/>
            <person name="Pelletier E."/>
            <person name="Niang G."/>
            <person name="Scheremetjew M."/>
            <person name="Finn R."/>
            <person name="Kale V."/>
            <person name="Holt S."/>
            <person name="Cochrane G."/>
            <person name="Meng A."/>
            <person name="Brown T."/>
            <person name="Cohen L."/>
        </authorList>
    </citation>
    <scope>NUCLEOTIDE SEQUENCE</scope>
    <source>
        <strain evidence="2">Pop2</strain>
    </source>
</reference>
<dbReference type="EMBL" id="HBGN01024956">
    <property type="protein sequence ID" value="CAD9339809.1"/>
    <property type="molecule type" value="Transcribed_RNA"/>
</dbReference>
<proteinExistence type="predicted"/>
<feature type="region of interest" description="Disordered" evidence="1">
    <location>
        <begin position="909"/>
        <end position="976"/>
    </location>
</feature>
<feature type="compositionally biased region" description="Basic and acidic residues" evidence="1">
    <location>
        <begin position="719"/>
        <end position="730"/>
    </location>
</feature>
<evidence type="ECO:0000256" key="1">
    <source>
        <dbReference type="SAM" id="MobiDB-lite"/>
    </source>
</evidence>
<organism evidence="2">
    <name type="scientific">Ditylum brightwellii</name>
    <dbReference type="NCBI Taxonomy" id="49249"/>
    <lineage>
        <taxon>Eukaryota</taxon>
        <taxon>Sar</taxon>
        <taxon>Stramenopiles</taxon>
        <taxon>Ochrophyta</taxon>
        <taxon>Bacillariophyta</taxon>
        <taxon>Mediophyceae</taxon>
        <taxon>Lithodesmiophycidae</taxon>
        <taxon>Lithodesmiales</taxon>
        <taxon>Lithodesmiaceae</taxon>
        <taxon>Ditylum</taxon>
    </lineage>
</organism>
<feature type="region of interest" description="Disordered" evidence="1">
    <location>
        <begin position="558"/>
        <end position="577"/>
    </location>
</feature>
<feature type="region of interest" description="Disordered" evidence="1">
    <location>
        <begin position="871"/>
        <end position="896"/>
    </location>
</feature>
<sequence>MRRKQQRSFKREQTTPNSEAICEYDEKASNVCNALTHGEEMEIKRLGTTQNIISSNHSFDRNETNEALIGHENDDPGLIRTYRTSSSEMESCERGNSSFKSSSQKRTIMNQEQADIFFPSLPHKPRTENSAKNNVQSVANMPAPSSSKRNSTLAKKTKQTITKPFTELKKIRPASDGLTQHHKILRQKRKERSKRRSSEPTAVLRTADVKRNVSPIRSGSFLSLFTRYRRRQEETPLARALANDPRDISSQDGVEATDANADATARARAMLLTPPRRVSFRLPGSTSRVDFGSDTIEDVVISAIDHIEDEIDAHAYDDFIPLNVRIALEENVFGWSHLMSDIFGHIFFTLSAYFITYQMVTWIMLRPVSIVVVDESMDSIQGDSGGDENCQGTISCLLYRSMGWFHPHQKQQSSSGTNDVEYGLKYMPIFDISYQTFTFVRVLLSSMAALHAFRVVRRRRRVWLRTPNGEFYDDADHRLEEADRTTLLGRIRSKVGEKTNAILANRVKKKIHKAERRFERRRKHRANQLANGLSHHQAMNHHHRVRVLAESGSLVKGSIDRRRRRRSGRSGVIYHQTADSHRNRSLVDSHTLPTYVMQSIAQDQLRFQSGHIDNVPYSHGGFFGAAPFMLANPFWIDVLRHLMPDVYVEISRRVVYAEAPKLIHWAENNPVMAAYGTAHEFEYSGKVSTLEWDVFLDPNLVRRLEIVLTERDKFLRSRATIERSRQRSSSEDEPPSAPSTPSSPLNAADTTFSQSAITTENELTILRYYNNEIKRRTDILLDRMLIAHGNTTQLILEQTGYLKTYNFSRVKRTRRTLGGGIFARQWLSVFAEAIKMGMGDGEECSKATVDEKNKKDNGIFLPNLAIEEDEVKTNGSSTFPSSGNLSPRSLSSSSDEDCNFEAIPLLTSKENQGSDSFHQKQVQSSGCGSNEKRENSQYISSDNESLSSSPGYKNVGRDESITMDDTTDVNSGSYNKAKRKKKKKRGCYKEGDYNYCDGSCMQNEDGQCGNCSCCASGGNFLFEQQRIPSSPCSAKKISHQSKITHGTCTRPKRSKADPISLSSLGRALIPDTSIPDSIAILKDIMKCNAPFGLVLDIKSRHVPKRIWGIVIDALREAGARVEGIGTFSMEDIRDISAYCSSPVKEICFFHTAGDLQMACHEGKIKRGDSVYFNAGSLLWEKPDYSDFESMKKMFINSCFSEFSTNEVKRGYKLMPYARVLYGPKNQFGDTSSGGSDSSCEYDSHTDDSSAYSALRSFTDETDDIGICSTIQDYKEYYDLSIGLYCQEFAIDDAAIDLIVNHANENPHIYDLGLSWGGINGVTVRGIQPGRFTNTDGLWTQRYCGESWDLTKFPPVDEY</sequence>
<gene>
    <name evidence="2" type="ORF">DBRI1063_LOCUS15962</name>
</gene>
<feature type="compositionally biased region" description="Basic residues" evidence="1">
    <location>
        <begin position="180"/>
        <end position="195"/>
    </location>
</feature>
<feature type="compositionally biased region" description="Polar residues" evidence="1">
    <location>
        <begin position="909"/>
        <end position="928"/>
    </location>
</feature>
<feature type="compositionally biased region" description="Low complexity" evidence="1">
    <location>
        <begin position="880"/>
        <end position="893"/>
    </location>
</feature>
<feature type="compositionally biased region" description="Polar residues" evidence="1">
    <location>
        <begin position="936"/>
        <end position="951"/>
    </location>
</feature>
<feature type="compositionally biased region" description="Polar residues" evidence="1">
    <location>
        <begin position="128"/>
        <end position="163"/>
    </location>
</feature>
<name>A0A7S2EIY6_9STRA</name>
<feature type="region of interest" description="Disordered" evidence="1">
    <location>
        <begin position="1"/>
        <end position="20"/>
    </location>
</feature>
<feature type="region of interest" description="Disordered" evidence="1">
    <location>
        <begin position="119"/>
        <end position="201"/>
    </location>
</feature>
<protein>
    <submittedName>
        <fullName evidence="2">Uncharacterized protein</fullName>
    </submittedName>
</protein>
<evidence type="ECO:0000313" key="2">
    <source>
        <dbReference type="EMBL" id="CAD9339809.1"/>
    </source>
</evidence>
<feature type="region of interest" description="Disordered" evidence="1">
    <location>
        <begin position="719"/>
        <end position="753"/>
    </location>
</feature>